<sequence length="317" mass="35799">GLEEVKLLRRSLLLAWQKASTINEKIVFGVLLKYEKLGEELIYELFASCGKCAQELGPIDIASQLPTDIDFSKNGISPSGMRAIKDFSETGSLNEICPDLLLELLIFSNKFYCERLKDACDRKLTSFVTSREGAVDLMEYAIAENSNVLATSCLQVFLHDLPNCLSDDRVVRTFRDANRQHRAIMVGSASFSLYCLLSEVAMAQNPCSDITSYFLEQKAYDEVERLFEAVMSAGHVYSVAGLARLDFIKGWKQRSCDKLSSVISSFNPLGWMYQESVLYCEGEKKCDNLEKATELDPTLNYMYMYRAACPMRKQSVR</sequence>
<comment type="caution">
    <text evidence="2">The sequence shown here is derived from an EMBL/GenBank/DDBJ whole genome shotgun (WGS) entry which is preliminary data.</text>
</comment>
<keyword evidence="3" id="KW-1185">Reference proteome</keyword>
<accession>A0A835HXQ8</accession>
<dbReference type="PANTHER" id="PTHR44203">
    <property type="entry name" value="ETO1-RELATED"/>
    <property type="match status" value="1"/>
</dbReference>
<feature type="non-terminal residue" evidence="2">
    <location>
        <position position="1"/>
    </location>
</feature>
<dbReference type="OrthoDB" id="1709882at2759"/>
<dbReference type="Gene3D" id="3.30.710.10">
    <property type="entry name" value="Potassium Channel Kv1.1, Chain A"/>
    <property type="match status" value="1"/>
</dbReference>
<evidence type="ECO:0000313" key="2">
    <source>
        <dbReference type="EMBL" id="KAF9606302.1"/>
    </source>
</evidence>
<dbReference type="InterPro" id="IPR011333">
    <property type="entry name" value="SKP1/BTB/POZ_sf"/>
</dbReference>
<evidence type="ECO:0000313" key="3">
    <source>
        <dbReference type="Proteomes" id="UP000631114"/>
    </source>
</evidence>
<dbReference type="PANTHER" id="PTHR44203:SF2">
    <property type="entry name" value="ETO1-LIKE PROTEIN 1"/>
    <property type="match status" value="1"/>
</dbReference>
<evidence type="ECO:0000256" key="1">
    <source>
        <dbReference type="ARBA" id="ARBA00004906"/>
    </source>
</evidence>
<reference evidence="2 3" key="1">
    <citation type="submission" date="2020-10" db="EMBL/GenBank/DDBJ databases">
        <title>The Coptis chinensis genome and diversification of protoberbering-type alkaloids.</title>
        <authorList>
            <person name="Wang B."/>
            <person name="Shu S."/>
            <person name="Song C."/>
            <person name="Liu Y."/>
        </authorList>
    </citation>
    <scope>NUCLEOTIDE SEQUENCE [LARGE SCALE GENOMIC DNA]</scope>
    <source>
        <strain evidence="2">HL-2020</strain>
        <tissue evidence="2">Leaf</tissue>
    </source>
</reference>
<dbReference type="AlphaFoldDB" id="A0A835HXQ8"/>
<dbReference type="EMBL" id="JADFTS010000005">
    <property type="protein sequence ID" value="KAF9606302.1"/>
    <property type="molecule type" value="Genomic_DNA"/>
</dbReference>
<gene>
    <name evidence="2" type="ORF">IFM89_024970</name>
</gene>
<dbReference type="Proteomes" id="UP000631114">
    <property type="component" value="Unassembled WGS sequence"/>
</dbReference>
<comment type="pathway">
    <text evidence="1">Protein modification; protein ubiquitination.</text>
</comment>
<name>A0A835HXQ8_9MAGN</name>
<dbReference type="InterPro" id="IPR044631">
    <property type="entry name" value="ETO1-like"/>
</dbReference>
<protein>
    <submittedName>
        <fullName evidence="2">Uncharacterized protein</fullName>
    </submittedName>
</protein>
<organism evidence="2 3">
    <name type="scientific">Coptis chinensis</name>
    <dbReference type="NCBI Taxonomy" id="261450"/>
    <lineage>
        <taxon>Eukaryota</taxon>
        <taxon>Viridiplantae</taxon>
        <taxon>Streptophyta</taxon>
        <taxon>Embryophyta</taxon>
        <taxon>Tracheophyta</taxon>
        <taxon>Spermatophyta</taxon>
        <taxon>Magnoliopsida</taxon>
        <taxon>Ranunculales</taxon>
        <taxon>Ranunculaceae</taxon>
        <taxon>Coptidoideae</taxon>
        <taxon>Coptis</taxon>
    </lineage>
</organism>
<dbReference type="GO" id="GO:0010105">
    <property type="term" value="P:negative regulation of ethylene-activated signaling pathway"/>
    <property type="evidence" value="ECO:0007669"/>
    <property type="project" value="InterPro"/>
</dbReference>
<proteinExistence type="predicted"/>